<dbReference type="PROSITE" id="PS50853">
    <property type="entry name" value="FN3"/>
    <property type="match status" value="1"/>
</dbReference>
<dbReference type="InterPro" id="IPR002044">
    <property type="entry name" value="CBM20"/>
</dbReference>
<dbReference type="SMART" id="SM00642">
    <property type="entry name" value="Aamy"/>
    <property type="match status" value="1"/>
</dbReference>
<evidence type="ECO:0000259" key="11">
    <source>
        <dbReference type="PROSITE" id="PS51166"/>
    </source>
</evidence>
<keyword evidence="13" id="KW-1185">Reference proteome</keyword>
<protein>
    <recommendedName>
        <fullName evidence="2">alpha-amylase</fullName>
        <ecNumber evidence="2">3.2.1.1</ecNumber>
    </recommendedName>
    <alternativeName>
        <fullName evidence="7">1,4-alpha-D-glucan glucanohydrolase</fullName>
    </alternativeName>
</protein>
<dbReference type="InterPro" id="IPR006047">
    <property type="entry name" value="GH13_cat_dom"/>
</dbReference>
<proteinExistence type="predicted"/>
<evidence type="ECO:0000256" key="6">
    <source>
        <dbReference type="ARBA" id="ARBA00023326"/>
    </source>
</evidence>
<evidence type="ECO:0000313" key="12">
    <source>
        <dbReference type="EMBL" id="MFC3764144.1"/>
    </source>
</evidence>
<evidence type="ECO:0000256" key="4">
    <source>
        <dbReference type="ARBA" id="ARBA00022837"/>
    </source>
</evidence>
<dbReference type="InterPro" id="IPR017853">
    <property type="entry name" value="GH"/>
</dbReference>
<evidence type="ECO:0000256" key="2">
    <source>
        <dbReference type="ARBA" id="ARBA00012595"/>
    </source>
</evidence>
<keyword evidence="9" id="KW-0732">Signal</keyword>
<dbReference type="InterPro" id="IPR014756">
    <property type="entry name" value="Ig_E-set"/>
</dbReference>
<evidence type="ECO:0000259" key="10">
    <source>
        <dbReference type="PROSITE" id="PS50853"/>
    </source>
</evidence>
<gene>
    <name evidence="12" type="ORF">ACFOUW_25140</name>
</gene>
<reference evidence="13" key="1">
    <citation type="journal article" date="2019" name="Int. J. Syst. Evol. Microbiol.">
        <title>The Global Catalogue of Microorganisms (GCM) 10K type strain sequencing project: providing services to taxonomists for standard genome sequencing and annotation.</title>
        <authorList>
            <consortium name="The Broad Institute Genomics Platform"/>
            <consortium name="The Broad Institute Genome Sequencing Center for Infectious Disease"/>
            <person name="Wu L."/>
            <person name="Ma J."/>
        </authorList>
    </citation>
    <scope>NUCLEOTIDE SEQUENCE [LARGE SCALE GENOMIC DNA]</scope>
    <source>
        <strain evidence="13">CGMCC 4.7241</strain>
    </source>
</reference>
<dbReference type="Pfam" id="PF00128">
    <property type="entry name" value="Alpha-amylase"/>
    <property type="match status" value="1"/>
</dbReference>
<dbReference type="Gene3D" id="2.60.40.10">
    <property type="entry name" value="Immunoglobulins"/>
    <property type="match status" value="4"/>
</dbReference>
<dbReference type="CDD" id="cd00063">
    <property type="entry name" value="FN3"/>
    <property type="match status" value="1"/>
</dbReference>
<dbReference type="InterPro" id="IPR003961">
    <property type="entry name" value="FN3_dom"/>
</dbReference>
<dbReference type="RefSeq" id="WP_205114808.1">
    <property type="nucleotide sequence ID" value="NZ_JAFBCM010000001.1"/>
</dbReference>
<evidence type="ECO:0000313" key="13">
    <source>
        <dbReference type="Proteomes" id="UP001595699"/>
    </source>
</evidence>
<evidence type="ECO:0000256" key="9">
    <source>
        <dbReference type="SAM" id="SignalP"/>
    </source>
</evidence>
<dbReference type="PROSITE" id="PS51166">
    <property type="entry name" value="CBM20"/>
    <property type="match status" value="1"/>
</dbReference>
<dbReference type="InterPro" id="IPR004185">
    <property type="entry name" value="Glyco_hydro_13_lg-like_dom"/>
</dbReference>
<sequence>MRRIGAVLAVLAAGAALLVGTPEQPAVAAPPDTIDQALLRHDGHNDVYRVPFGAVAPGQRVTLRFRTAANDVSEVFLRMQDAVGKEHRLPMAVAAADTACEPGSAGRCDFWQATYAPPSLGTYAYRFLVRDGSAVSYYADTSFEYGGVGVGAAQPAVTGYRIHVTDPKQRVVPWLRDGVMYQIFPDRFANGDSGNDPSPNGPRYDYPAPPNATPEQLRNAELSRIQNRPWTDQPEGYCRTYDQPASPCAEDTRGRDYFGGDLEGVTGKLDYLKKLGVTVLYLNPIFTASSNHAYDVRDFYHVDPAFGGDEAFRKLVKAAHQRGMRVILDGPFAPASSDSPYFDRYGHFPEVGACESSSSPIRDWFIFHDAGGAGPCAGATYESWGGSFDALPLFRKKDPADPSKPYGPVADYFYRAKDSVARHWLDLGADGWRLDSMQEPSFPLSYWQEFRKVVKRDHPDAPLIGEAWHWYDNFPLTNGDTADSPMGYRFRAAVLGLLGGVGSSKGFPGDDDPNLPVSTFVDGIESIQQDYSPETVATFMNLVSSHDVPRSLWLLTPGRNNAEEKERNAANLAVGKAKATIAAAVQFTLPGTPSVYYGDEVGLNGFDDPDNRRTFPWQADGFAGGDAAMRTAFQTLAKVRRDNPVLSRGELRFLSADNENRTVSYAMRDSRNVALTVVNRDEKATRTVEVPTVGYLRDGVTFRSAFGPASDATTTGGKLTLTLPPLTAQVLVSKGEQDLKGPSAPRGVETRASSDEVRVSWSGDAPRYQVLRSELAGGGYQPVATVAGERFVDRGVEAGRTYRYVVRAIDPAGNVGASSKEATARPAVRLSNAELIAPTSLKHELSAGYDTVTARVRATGPVTSLSVRGEVGVGVGVAWSPMSLDEGTFTGHVRAETVGRHAIRVRFSADGGRTWTYADPGRLEITPSADTTPPAAPVTAIDWAETALTVSWPAVATAAEYRVYRAAPGGSFALLTTVNDENFADYTVSEGDTYRYVVRAVDDHLNVSAASNEVAHKVERKVVHTTVRVRVPDETPDSQTIYLAGATTGLRPGEPDPLCLWCGGNATTAMTRVAPGVWELTRDFPVGASIQYKYTRGNWNTVERWGSIVGFVNRTGTITPEDPSAPELTQVIDNTGSTGPDNGRAVGNWGDPLVRSLTASADSVAVAFNWPVAGAGTDPDDVSAVVTVTRDGAAVAGTASRSGATVTWRPSSPLAAGTYHVVVDHVLSLPDGSTGVTMAEPFVRDVVVSG</sequence>
<evidence type="ECO:0000256" key="7">
    <source>
        <dbReference type="ARBA" id="ARBA00030238"/>
    </source>
</evidence>
<keyword evidence="6" id="KW-0119">Carbohydrate metabolism</keyword>
<dbReference type="InterPro" id="IPR013783">
    <property type="entry name" value="Ig-like_fold"/>
</dbReference>
<feature type="chain" id="PRO_5046595179" description="alpha-amylase" evidence="9">
    <location>
        <begin position="29"/>
        <end position="1250"/>
    </location>
</feature>
<keyword evidence="4" id="KW-0106">Calcium</keyword>
<dbReference type="EC" id="3.2.1.1" evidence="2"/>
<keyword evidence="5" id="KW-0326">Glycosidase</keyword>
<feature type="signal peptide" evidence="9">
    <location>
        <begin position="1"/>
        <end position="28"/>
    </location>
</feature>
<dbReference type="SMART" id="SM00060">
    <property type="entry name" value="FN3"/>
    <property type="match status" value="2"/>
</dbReference>
<evidence type="ECO:0000256" key="3">
    <source>
        <dbReference type="ARBA" id="ARBA00022801"/>
    </source>
</evidence>
<dbReference type="CDD" id="cd11338">
    <property type="entry name" value="AmyAc_CMD"/>
    <property type="match status" value="1"/>
</dbReference>
<comment type="catalytic activity">
    <reaction evidence="1">
        <text>Endohydrolysis of (1-&gt;4)-alpha-D-glucosidic linkages in polysaccharides containing three or more (1-&gt;4)-alpha-linked D-glucose units.</text>
        <dbReference type="EC" id="3.2.1.1"/>
    </reaction>
</comment>
<dbReference type="GO" id="GO:0016787">
    <property type="term" value="F:hydrolase activity"/>
    <property type="evidence" value="ECO:0007669"/>
    <property type="project" value="UniProtKB-KW"/>
</dbReference>
<dbReference type="Gene3D" id="2.60.40.1180">
    <property type="entry name" value="Golgi alpha-mannosidase II"/>
    <property type="match status" value="1"/>
</dbReference>
<feature type="region of interest" description="Disordered" evidence="8">
    <location>
        <begin position="188"/>
        <end position="213"/>
    </location>
</feature>
<comment type="caution">
    <text evidence="12">The sequence shown here is derived from an EMBL/GenBank/DDBJ whole genome shotgun (WGS) entry which is preliminary data.</text>
</comment>
<organism evidence="12 13">
    <name type="scientific">Tenggerimyces flavus</name>
    <dbReference type="NCBI Taxonomy" id="1708749"/>
    <lineage>
        <taxon>Bacteria</taxon>
        <taxon>Bacillati</taxon>
        <taxon>Actinomycetota</taxon>
        <taxon>Actinomycetes</taxon>
        <taxon>Propionibacteriales</taxon>
        <taxon>Nocardioidaceae</taxon>
        <taxon>Tenggerimyces</taxon>
    </lineage>
</organism>
<feature type="domain" description="Fibronectin type-III" evidence="10">
    <location>
        <begin position="741"/>
        <end position="831"/>
    </location>
</feature>
<dbReference type="SUPFAM" id="SSF51011">
    <property type="entry name" value="Glycosyl hydrolase domain"/>
    <property type="match status" value="1"/>
</dbReference>
<dbReference type="SUPFAM" id="SSF51445">
    <property type="entry name" value="(Trans)glycosidases"/>
    <property type="match status" value="1"/>
</dbReference>
<dbReference type="SUPFAM" id="SSF49265">
    <property type="entry name" value="Fibronectin type III"/>
    <property type="match status" value="2"/>
</dbReference>
<feature type="domain" description="CBM20" evidence="11">
    <location>
        <begin position="1017"/>
        <end position="1137"/>
    </location>
</feature>
<dbReference type="InterPro" id="IPR036116">
    <property type="entry name" value="FN3_sf"/>
</dbReference>
<evidence type="ECO:0000256" key="5">
    <source>
        <dbReference type="ARBA" id="ARBA00023295"/>
    </source>
</evidence>
<dbReference type="SUPFAM" id="SSF49452">
    <property type="entry name" value="Starch-binding domain-like"/>
    <property type="match status" value="1"/>
</dbReference>
<dbReference type="PANTHER" id="PTHR10357">
    <property type="entry name" value="ALPHA-AMYLASE FAMILY MEMBER"/>
    <property type="match status" value="1"/>
</dbReference>
<dbReference type="PANTHER" id="PTHR10357:SF210">
    <property type="entry name" value="MALTODEXTRIN GLUCOSIDASE"/>
    <property type="match status" value="1"/>
</dbReference>
<dbReference type="SUPFAM" id="SSF81296">
    <property type="entry name" value="E set domains"/>
    <property type="match status" value="1"/>
</dbReference>
<dbReference type="InterPro" id="IPR013784">
    <property type="entry name" value="Carb-bd-like_fold"/>
</dbReference>
<name>A0ABV7YIG5_9ACTN</name>
<keyword evidence="3 12" id="KW-0378">Hydrolase</keyword>
<evidence type="ECO:0000256" key="1">
    <source>
        <dbReference type="ARBA" id="ARBA00000548"/>
    </source>
</evidence>
<dbReference type="EMBL" id="JBHRZH010000023">
    <property type="protein sequence ID" value="MFC3764144.1"/>
    <property type="molecule type" value="Genomic_DNA"/>
</dbReference>
<dbReference type="Proteomes" id="UP001595699">
    <property type="component" value="Unassembled WGS sequence"/>
</dbReference>
<dbReference type="InterPro" id="IPR013780">
    <property type="entry name" value="Glyco_hydro_b"/>
</dbReference>
<evidence type="ECO:0000256" key="8">
    <source>
        <dbReference type="SAM" id="MobiDB-lite"/>
    </source>
</evidence>
<dbReference type="Gene3D" id="3.20.20.80">
    <property type="entry name" value="Glycosidases"/>
    <property type="match status" value="1"/>
</dbReference>
<dbReference type="CDD" id="cd02857">
    <property type="entry name" value="E_set_CDase_PDE_N"/>
    <property type="match status" value="1"/>
</dbReference>
<accession>A0ABV7YIG5</accession>
<keyword evidence="6" id="KW-0624">Polysaccharide degradation</keyword>